<dbReference type="FunFam" id="3.30.730.10:FF:000001">
    <property type="entry name" value="Ethylene-responsive transcription factor 2"/>
    <property type="match status" value="1"/>
</dbReference>
<evidence type="ECO:0000256" key="5">
    <source>
        <dbReference type="ARBA" id="ARBA00023242"/>
    </source>
</evidence>
<proteinExistence type="inferred from homology"/>
<dbReference type="SMART" id="SM00380">
    <property type="entry name" value="AP2"/>
    <property type="match status" value="1"/>
</dbReference>
<sequence length="192" mass="21380">MISSSTFVVRRGPDQEHENSTIVSALSHVICGGRTGADKPGPDSDPTQTHYSQSRTKFDLPALSTSSFSSTSGTSSDQLMFPDGDTKRKKKEKDRDGYRGVRQRPWGKWVAEIRDPRRAARVWLGTFETAEQAARAYDRAAINFQGPRAKPNFPLSDYTAKQSSELEEISEVEKPNATGKPKNETEAESRRK</sequence>
<feature type="compositionally biased region" description="Polar residues" evidence="7">
    <location>
        <begin position="45"/>
        <end position="55"/>
    </location>
</feature>
<dbReference type="InterPro" id="IPR001471">
    <property type="entry name" value="AP2/ERF_dom"/>
</dbReference>
<feature type="compositionally biased region" description="Basic and acidic residues" evidence="7">
    <location>
        <begin position="181"/>
        <end position="192"/>
    </location>
</feature>
<dbReference type="KEGG" id="qsa:O6P43_024637"/>
<keyword evidence="4" id="KW-0804">Transcription</keyword>
<evidence type="ECO:0000256" key="4">
    <source>
        <dbReference type="ARBA" id="ARBA00023163"/>
    </source>
</evidence>
<organism evidence="9 10">
    <name type="scientific">Quillaja saponaria</name>
    <name type="common">Soap bark tree</name>
    <dbReference type="NCBI Taxonomy" id="32244"/>
    <lineage>
        <taxon>Eukaryota</taxon>
        <taxon>Viridiplantae</taxon>
        <taxon>Streptophyta</taxon>
        <taxon>Embryophyta</taxon>
        <taxon>Tracheophyta</taxon>
        <taxon>Spermatophyta</taxon>
        <taxon>Magnoliopsida</taxon>
        <taxon>eudicotyledons</taxon>
        <taxon>Gunneridae</taxon>
        <taxon>Pentapetalae</taxon>
        <taxon>rosids</taxon>
        <taxon>fabids</taxon>
        <taxon>Fabales</taxon>
        <taxon>Quillajaceae</taxon>
        <taxon>Quillaja</taxon>
    </lineage>
</organism>
<evidence type="ECO:0000256" key="6">
    <source>
        <dbReference type="ARBA" id="ARBA00024343"/>
    </source>
</evidence>
<accession>A0AAD7L8T4</accession>
<dbReference type="Gene3D" id="3.30.730.10">
    <property type="entry name" value="AP2/ERF domain"/>
    <property type="match status" value="1"/>
</dbReference>
<dbReference type="PANTHER" id="PTHR31190">
    <property type="entry name" value="DNA-BINDING DOMAIN"/>
    <property type="match status" value="1"/>
</dbReference>
<dbReference type="Pfam" id="PF00847">
    <property type="entry name" value="AP2"/>
    <property type="match status" value="1"/>
</dbReference>
<feature type="domain" description="AP2/ERF" evidence="8">
    <location>
        <begin position="97"/>
        <end position="154"/>
    </location>
</feature>
<evidence type="ECO:0000256" key="3">
    <source>
        <dbReference type="ARBA" id="ARBA00023125"/>
    </source>
</evidence>
<dbReference type="GO" id="GO:0009873">
    <property type="term" value="P:ethylene-activated signaling pathway"/>
    <property type="evidence" value="ECO:0007669"/>
    <property type="project" value="InterPro"/>
</dbReference>
<dbReference type="InterPro" id="IPR016177">
    <property type="entry name" value="DNA-bd_dom_sf"/>
</dbReference>
<keyword evidence="2" id="KW-0805">Transcription regulation</keyword>
<evidence type="ECO:0000256" key="2">
    <source>
        <dbReference type="ARBA" id="ARBA00023015"/>
    </source>
</evidence>
<keyword evidence="10" id="KW-1185">Reference proteome</keyword>
<dbReference type="GO" id="GO:0003677">
    <property type="term" value="F:DNA binding"/>
    <property type="evidence" value="ECO:0007669"/>
    <property type="project" value="UniProtKB-KW"/>
</dbReference>
<name>A0AAD7L8T4_QUISA</name>
<reference evidence="9" key="1">
    <citation type="journal article" date="2023" name="Science">
        <title>Elucidation of the pathway for biosynthesis of saponin adjuvants from the soapbark tree.</title>
        <authorList>
            <person name="Reed J."/>
            <person name="Orme A."/>
            <person name="El-Demerdash A."/>
            <person name="Owen C."/>
            <person name="Martin L.B.B."/>
            <person name="Misra R.C."/>
            <person name="Kikuchi S."/>
            <person name="Rejzek M."/>
            <person name="Martin A.C."/>
            <person name="Harkess A."/>
            <person name="Leebens-Mack J."/>
            <person name="Louveau T."/>
            <person name="Stephenson M.J."/>
            <person name="Osbourn A."/>
        </authorList>
    </citation>
    <scope>NUCLEOTIDE SEQUENCE</scope>
    <source>
        <strain evidence="9">S10</strain>
    </source>
</reference>
<dbReference type="PANTHER" id="PTHR31190:SF181">
    <property type="entry name" value="OS02G0764700 PROTEIN"/>
    <property type="match status" value="1"/>
</dbReference>
<feature type="region of interest" description="Disordered" evidence="7">
    <location>
        <begin position="146"/>
        <end position="192"/>
    </location>
</feature>
<evidence type="ECO:0000256" key="7">
    <source>
        <dbReference type="SAM" id="MobiDB-lite"/>
    </source>
</evidence>
<feature type="region of interest" description="Disordered" evidence="7">
    <location>
        <begin position="1"/>
        <end position="102"/>
    </location>
</feature>
<comment type="caution">
    <text evidence="9">The sequence shown here is derived from an EMBL/GenBank/DDBJ whole genome shotgun (WGS) entry which is preliminary data.</text>
</comment>
<keyword evidence="3" id="KW-0238">DNA-binding</keyword>
<dbReference type="GO" id="GO:0005634">
    <property type="term" value="C:nucleus"/>
    <property type="evidence" value="ECO:0007669"/>
    <property type="project" value="UniProtKB-SubCell"/>
</dbReference>
<dbReference type="PRINTS" id="PR00367">
    <property type="entry name" value="ETHRSPELEMNT"/>
</dbReference>
<protein>
    <submittedName>
        <fullName evidence="9">Ethylene-responsive transcription factor</fullName>
    </submittedName>
</protein>
<feature type="compositionally biased region" description="Low complexity" evidence="7">
    <location>
        <begin position="64"/>
        <end position="76"/>
    </location>
</feature>
<dbReference type="Proteomes" id="UP001163823">
    <property type="component" value="Chromosome 10"/>
</dbReference>
<evidence type="ECO:0000313" key="9">
    <source>
        <dbReference type="EMBL" id="KAJ7952861.1"/>
    </source>
</evidence>
<evidence type="ECO:0000256" key="1">
    <source>
        <dbReference type="ARBA" id="ARBA00004123"/>
    </source>
</evidence>
<dbReference type="GO" id="GO:0003700">
    <property type="term" value="F:DNA-binding transcription factor activity"/>
    <property type="evidence" value="ECO:0007669"/>
    <property type="project" value="InterPro"/>
</dbReference>
<dbReference type="AlphaFoldDB" id="A0AAD7L8T4"/>
<comment type="similarity">
    <text evidence="6">Belongs to the AP2/ERF transcription factor family. ERF subfamily.</text>
</comment>
<dbReference type="EMBL" id="JARAOO010000010">
    <property type="protein sequence ID" value="KAJ7952861.1"/>
    <property type="molecule type" value="Genomic_DNA"/>
</dbReference>
<evidence type="ECO:0000313" key="10">
    <source>
        <dbReference type="Proteomes" id="UP001163823"/>
    </source>
</evidence>
<comment type="subcellular location">
    <subcellularLocation>
        <location evidence="1">Nucleus</location>
    </subcellularLocation>
</comment>
<dbReference type="SUPFAM" id="SSF54171">
    <property type="entry name" value="DNA-binding domain"/>
    <property type="match status" value="1"/>
</dbReference>
<dbReference type="PROSITE" id="PS51032">
    <property type="entry name" value="AP2_ERF"/>
    <property type="match status" value="1"/>
</dbReference>
<dbReference type="InterPro" id="IPR044808">
    <property type="entry name" value="ERF_plant"/>
</dbReference>
<gene>
    <name evidence="9" type="ORF">O6P43_024637</name>
</gene>
<keyword evidence="5" id="KW-0539">Nucleus</keyword>
<evidence type="ECO:0000259" key="8">
    <source>
        <dbReference type="PROSITE" id="PS51032"/>
    </source>
</evidence>
<dbReference type="CDD" id="cd00018">
    <property type="entry name" value="AP2"/>
    <property type="match status" value="1"/>
</dbReference>
<dbReference type="InterPro" id="IPR036955">
    <property type="entry name" value="AP2/ERF_dom_sf"/>
</dbReference>